<organism evidence="5 6">
    <name type="scientific">Geotoga petraea</name>
    <dbReference type="NCBI Taxonomy" id="28234"/>
    <lineage>
        <taxon>Bacteria</taxon>
        <taxon>Thermotogati</taxon>
        <taxon>Thermotogota</taxon>
        <taxon>Thermotogae</taxon>
        <taxon>Petrotogales</taxon>
        <taxon>Petrotogaceae</taxon>
        <taxon>Geotoga</taxon>
    </lineage>
</organism>
<protein>
    <submittedName>
        <fullName evidence="5">Peptide/nickel transport system substrate-binding protein</fullName>
    </submittedName>
</protein>
<feature type="domain" description="Solute-binding protein family 5" evidence="4">
    <location>
        <begin position="78"/>
        <end position="408"/>
    </location>
</feature>
<dbReference type="GO" id="GO:0042597">
    <property type="term" value="C:periplasmic space"/>
    <property type="evidence" value="ECO:0007669"/>
    <property type="project" value="UniProtKB-ARBA"/>
</dbReference>
<gene>
    <name evidence="5" type="ORF">SAMN04488588_0882</name>
</gene>
<name>A0A1G6KTI1_9BACT</name>
<accession>A0A1G6KTI1</accession>
<dbReference type="Proteomes" id="UP000199322">
    <property type="component" value="Unassembled WGS sequence"/>
</dbReference>
<comment type="similarity">
    <text evidence="1">Belongs to the bacterial solute-binding protein 5 family.</text>
</comment>
<dbReference type="PANTHER" id="PTHR30290:SF9">
    <property type="entry name" value="OLIGOPEPTIDE-BINDING PROTEIN APPA"/>
    <property type="match status" value="1"/>
</dbReference>
<sequence>MKKIKTILLFGLIMILSISIFSANEPKGEAIYGGEVVVAIPQDPDYLDPHRAAASGTYEIMFNVFEGLLKPDSNGGARPAVAKGYEVSDDGLTYTFEIRDDVYFHNGEKVTLEDIKYSYERLMGVNGEALSSDFEGSVESVKIIQPNKIRFELKETDTTFLFNFTESILPKSNDGQHNINPIGTGPFKFVEYLPGQRIVIEKFDKYWDEKLPYLDKVEFRIITDPQASLIAFQAGEIDMIPRLGAQYINLIGNNGYIISGEQNLIQILALNLNREPFDDVRVRRAMSYAIDKDLLIQAVADGYGTKLGSNMSPVMGKYFKEGLADKYSVNIEKAVELLEEAGYPNGFETTITVPSNYKFHVDTAQVIVEMLKQIGIKAKIEQIEWGVWLDRVYAGRDFDSTIIGFTGKLSAYDILKRYISDYSRNFLNYNNPEYDRLLKAAVKETDTEKSIELYKQAQVILSEDLPAIFLMDPNFIVALQNNLAGYTLYPLYIQDMAVIHYVK</sequence>
<dbReference type="Gene3D" id="3.40.190.10">
    <property type="entry name" value="Periplasmic binding protein-like II"/>
    <property type="match status" value="1"/>
</dbReference>
<evidence type="ECO:0000313" key="6">
    <source>
        <dbReference type="Proteomes" id="UP000199322"/>
    </source>
</evidence>
<dbReference type="PIRSF" id="PIRSF002741">
    <property type="entry name" value="MppA"/>
    <property type="match status" value="1"/>
</dbReference>
<dbReference type="RefSeq" id="WP_091403134.1">
    <property type="nucleotide sequence ID" value="NZ_FMYV01000003.1"/>
</dbReference>
<dbReference type="GO" id="GO:1904680">
    <property type="term" value="F:peptide transmembrane transporter activity"/>
    <property type="evidence" value="ECO:0007669"/>
    <property type="project" value="TreeGrafter"/>
</dbReference>
<evidence type="ECO:0000256" key="2">
    <source>
        <dbReference type="ARBA" id="ARBA00022448"/>
    </source>
</evidence>
<dbReference type="Pfam" id="PF00496">
    <property type="entry name" value="SBP_bac_5"/>
    <property type="match status" value="1"/>
</dbReference>
<proteinExistence type="inferred from homology"/>
<dbReference type="InterPro" id="IPR030678">
    <property type="entry name" value="Peptide/Ni-bd"/>
</dbReference>
<dbReference type="InterPro" id="IPR000914">
    <property type="entry name" value="SBP_5_dom"/>
</dbReference>
<evidence type="ECO:0000259" key="4">
    <source>
        <dbReference type="Pfam" id="PF00496"/>
    </source>
</evidence>
<dbReference type="EMBL" id="FMYV01000003">
    <property type="protein sequence ID" value="SDC34284.1"/>
    <property type="molecule type" value="Genomic_DNA"/>
</dbReference>
<keyword evidence="3" id="KW-0732">Signal</keyword>
<dbReference type="GO" id="GO:0043190">
    <property type="term" value="C:ATP-binding cassette (ABC) transporter complex"/>
    <property type="evidence" value="ECO:0007669"/>
    <property type="project" value="InterPro"/>
</dbReference>
<keyword evidence="2" id="KW-0813">Transport</keyword>
<reference evidence="5 6" key="1">
    <citation type="submission" date="2016-10" db="EMBL/GenBank/DDBJ databases">
        <authorList>
            <person name="de Groot N.N."/>
        </authorList>
    </citation>
    <scope>NUCLEOTIDE SEQUENCE [LARGE SCALE GENOMIC DNA]</scope>
    <source>
        <strain evidence="5 6">WG14</strain>
    </source>
</reference>
<keyword evidence="6" id="KW-1185">Reference proteome</keyword>
<dbReference type="PANTHER" id="PTHR30290">
    <property type="entry name" value="PERIPLASMIC BINDING COMPONENT OF ABC TRANSPORTER"/>
    <property type="match status" value="1"/>
</dbReference>
<dbReference type="Gene3D" id="3.10.105.10">
    <property type="entry name" value="Dipeptide-binding Protein, Domain 3"/>
    <property type="match status" value="1"/>
</dbReference>
<evidence type="ECO:0000313" key="5">
    <source>
        <dbReference type="EMBL" id="SDC34284.1"/>
    </source>
</evidence>
<dbReference type="GO" id="GO:0015833">
    <property type="term" value="P:peptide transport"/>
    <property type="evidence" value="ECO:0007669"/>
    <property type="project" value="TreeGrafter"/>
</dbReference>
<dbReference type="AlphaFoldDB" id="A0A1G6KTI1"/>
<evidence type="ECO:0000256" key="3">
    <source>
        <dbReference type="ARBA" id="ARBA00022729"/>
    </source>
</evidence>
<dbReference type="STRING" id="28234.SAMN04488588_0882"/>
<dbReference type="InterPro" id="IPR039424">
    <property type="entry name" value="SBP_5"/>
</dbReference>
<dbReference type="SUPFAM" id="SSF53850">
    <property type="entry name" value="Periplasmic binding protein-like II"/>
    <property type="match status" value="1"/>
</dbReference>
<evidence type="ECO:0000256" key="1">
    <source>
        <dbReference type="ARBA" id="ARBA00005695"/>
    </source>
</evidence>